<evidence type="ECO:0000256" key="5">
    <source>
        <dbReference type="ARBA" id="ARBA00023163"/>
    </source>
</evidence>
<name>A0A848MEV8_9GAMM</name>
<gene>
    <name evidence="7" type="ORF">GW590_01990</name>
</gene>
<evidence type="ECO:0000256" key="3">
    <source>
        <dbReference type="ARBA" id="ARBA00023015"/>
    </source>
</evidence>
<dbReference type="EMBL" id="JAADJU010000001">
    <property type="protein sequence ID" value="NMP25653.1"/>
    <property type="molecule type" value="Genomic_DNA"/>
</dbReference>
<comment type="caution">
    <text evidence="7">The sequence shown here is derived from an EMBL/GenBank/DDBJ whole genome shotgun (WGS) entry which is preliminary data.</text>
</comment>
<feature type="domain" description="HTH lysR-type" evidence="6">
    <location>
        <begin position="4"/>
        <end position="61"/>
    </location>
</feature>
<evidence type="ECO:0000256" key="1">
    <source>
        <dbReference type="ARBA" id="ARBA00009437"/>
    </source>
</evidence>
<dbReference type="InterPro" id="IPR058163">
    <property type="entry name" value="LysR-type_TF_proteobact-type"/>
</dbReference>
<evidence type="ECO:0000313" key="8">
    <source>
        <dbReference type="Proteomes" id="UP000585363"/>
    </source>
</evidence>
<dbReference type="InterPro" id="IPR036388">
    <property type="entry name" value="WH-like_DNA-bd_sf"/>
</dbReference>
<dbReference type="RefSeq" id="WP_169401337.1">
    <property type="nucleotide sequence ID" value="NZ_JAADJU010000001.1"/>
</dbReference>
<dbReference type="Pfam" id="PF03466">
    <property type="entry name" value="LysR_substrate"/>
    <property type="match status" value="1"/>
</dbReference>
<reference evidence="7 8" key="1">
    <citation type="submission" date="2020-01" db="EMBL/GenBank/DDBJ databases">
        <authorList>
            <person name="Lee S.D."/>
        </authorList>
    </citation>
    <scope>NUCLEOTIDE SEQUENCE [LARGE SCALE GENOMIC DNA]</scope>
    <source>
        <strain evidence="7 8">SAP-1</strain>
    </source>
</reference>
<dbReference type="Gene3D" id="3.40.190.290">
    <property type="match status" value="1"/>
</dbReference>
<dbReference type="PRINTS" id="PR00039">
    <property type="entry name" value="HTHLYSR"/>
</dbReference>
<keyword evidence="8" id="KW-1185">Reference proteome</keyword>
<dbReference type="PANTHER" id="PTHR30537:SF1">
    <property type="entry name" value="HTH-TYPE TRANSCRIPTIONAL REGULATOR PGRR"/>
    <property type="match status" value="1"/>
</dbReference>
<dbReference type="AlphaFoldDB" id="A0A848MEV8"/>
<dbReference type="InterPro" id="IPR000847">
    <property type="entry name" value="LysR_HTH_N"/>
</dbReference>
<evidence type="ECO:0000256" key="2">
    <source>
        <dbReference type="ARBA" id="ARBA00022491"/>
    </source>
</evidence>
<dbReference type="InterPro" id="IPR036390">
    <property type="entry name" value="WH_DNA-bd_sf"/>
</dbReference>
<reference evidence="7 8" key="2">
    <citation type="submission" date="2020-06" db="EMBL/GenBank/DDBJ databases">
        <title>Polyphasic characterization of a Rahnella strain isolated from tree sap.</title>
        <authorList>
            <person name="Kim I.S."/>
        </authorList>
    </citation>
    <scope>NUCLEOTIDE SEQUENCE [LARGE SCALE GENOMIC DNA]</scope>
    <source>
        <strain evidence="7 8">SAP-1</strain>
    </source>
</reference>
<protein>
    <submittedName>
        <fullName evidence="7">LysR family transcriptional regulator</fullName>
    </submittedName>
</protein>
<dbReference type="Pfam" id="PF00126">
    <property type="entry name" value="HTH_1"/>
    <property type="match status" value="1"/>
</dbReference>
<dbReference type="InterPro" id="IPR005119">
    <property type="entry name" value="LysR_subst-bd"/>
</dbReference>
<dbReference type="SUPFAM" id="SSF53850">
    <property type="entry name" value="Periplasmic binding protein-like II"/>
    <property type="match status" value="1"/>
</dbReference>
<dbReference type="Gene3D" id="1.10.10.10">
    <property type="entry name" value="Winged helix-like DNA-binding domain superfamily/Winged helix DNA-binding domain"/>
    <property type="match status" value="1"/>
</dbReference>
<evidence type="ECO:0000256" key="4">
    <source>
        <dbReference type="ARBA" id="ARBA00023125"/>
    </source>
</evidence>
<sequence>MARDNLNDLVAFVTVAREQSFTRAAAQLGVSQSALSHTMRSLETKMGVRLLTRTTRSVSPTEIGEQLLASLAPKFDDIYSELAALHDKKEHPAGTIRISATDFAIETILWPKLSLLMRTYPDINIEFVNDYGLTDIVEKRYDAGVRLGGQLASGMISARIGPDMRFLVVGSPDYFAGKTLPTSPQDLLKHQCINLRLPVHGGFYVWEFEKDGREVTARVEGQIVFHSIFQIVKAAVAGFGLSHVPEELAAPYLKSGELISVMEEWTPYWEGLHIYYPNRRGSSKAFSLVLEALRYRD</sequence>
<dbReference type="Proteomes" id="UP000585363">
    <property type="component" value="Unassembled WGS sequence"/>
</dbReference>
<dbReference type="GO" id="GO:0003700">
    <property type="term" value="F:DNA-binding transcription factor activity"/>
    <property type="evidence" value="ECO:0007669"/>
    <property type="project" value="InterPro"/>
</dbReference>
<keyword evidence="5" id="KW-0804">Transcription</keyword>
<keyword evidence="4" id="KW-0238">DNA-binding</keyword>
<evidence type="ECO:0000259" key="6">
    <source>
        <dbReference type="PROSITE" id="PS50931"/>
    </source>
</evidence>
<dbReference type="FunFam" id="3.40.190.290:FF:000012">
    <property type="entry name" value="Transcriptional regulator, LysR family"/>
    <property type="match status" value="1"/>
</dbReference>
<evidence type="ECO:0000313" key="7">
    <source>
        <dbReference type="EMBL" id="NMP25653.1"/>
    </source>
</evidence>
<dbReference type="PROSITE" id="PS50931">
    <property type="entry name" value="HTH_LYSR"/>
    <property type="match status" value="1"/>
</dbReference>
<dbReference type="GO" id="GO:0043565">
    <property type="term" value="F:sequence-specific DNA binding"/>
    <property type="evidence" value="ECO:0007669"/>
    <property type="project" value="TreeGrafter"/>
</dbReference>
<organism evidence="7 8">
    <name type="scientific">Rouxiella aceris</name>
    <dbReference type="NCBI Taxonomy" id="2703884"/>
    <lineage>
        <taxon>Bacteria</taxon>
        <taxon>Pseudomonadati</taxon>
        <taxon>Pseudomonadota</taxon>
        <taxon>Gammaproteobacteria</taxon>
        <taxon>Enterobacterales</taxon>
        <taxon>Yersiniaceae</taxon>
        <taxon>Rouxiella</taxon>
    </lineage>
</organism>
<dbReference type="GO" id="GO:0006351">
    <property type="term" value="P:DNA-templated transcription"/>
    <property type="evidence" value="ECO:0007669"/>
    <property type="project" value="TreeGrafter"/>
</dbReference>
<proteinExistence type="inferred from homology"/>
<keyword evidence="3" id="KW-0805">Transcription regulation</keyword>
<keyword evidence="2" id="KW-0678">Repressor</keyword>
<accession>A0A848MEV8</accession>
<comment type="similarity">
    <text evidence="1">Belongs to the LysR transcriptional regulatory family.</text>
</comment>
<dbReference type="CDD" id="cd08474">
    <property type="entry name" value="PBP2_CrgA_like_5"/>
    <property type="match status" value="1"/>
</dbReference>
<dbReference type="SUPFAM" id="SSF46785">
    <property type="entry name" value="Winged helix' DNA-binding domain"/>
    <property type="match status" value="1"/>
</dbReference>
<dbReference type="PANTHER" id="PTHR30537">
    <property type="entry name" value="HTH-TYPE TRANSCRIPTIONAL REGULATOR"/>
    <property type="match status" value="1"/>
</dbReference>
<dbReference type="FunFam" id="1.10.10.10:FF:000001">
    <property type="entry name" value="LysR family transcriptional regulator"/>
    <property type="match status" value="1"/>
</dbReference>